<dbReference type="PANTHER" id="PTHR12546:SF33">
    <property type="entry name" value="SPERM VESICLE FUSION PROTEIN FER-1"/>
    <property type="match status" value="1"/>
</dbReference>
<feature type="domain" description="C2" evidence="7">
    <location>
        <begin position="1109"/>
        <end position="1243"/>
    </location>
</feature>
<dbReference type="PROSITE" id="PS50004">
    <property type="entry name" value="C2"/>
    <property type="match status" value="5"/>
</dbReference>
<evidence type="ECO:0000256" key="4">
    <source>
        <dbReference type="ARBA" id="ARBA00022989"/>
    </source>
</evidence>
<comment type="caution">
    <text evidence="8">The sequence shown here is derived from an EMBL/GenBank/DDBJ whole genome shotgun (WGS) entry which is preliminary data.</text>
</comment>
<evidence type="ECO:0000256" key="5">
    <source>
        <dbReference type="ARBA" id="ARBA00023136"/>
    </source>
</evidence>
<reference evidence="9" key="1">
    <citation type="journal article" date="2015" name="PLoS Genet.">
        <title>Genome Sequence and Transcriptome Analyses of Chrysochromulina tobin: Metabolic Tools for Enhanced Algal Fitness in the Prominent Order Prymnesiales (Haptophyceae).</title>
        <authorList>
            <person name="Hovde B.T."/>
            <person name="Deodato C.R."/>
            <person name="Hunsperger H.M."/>
            <person name="Ryken S.A."/>
            <person name="Yost W."/>
            <person name="Jha R.K."/>
            <person name="Patterson J."/>
            <person name="Monnat R.J. Jr."/>
            <person name="Barlow S.B."/>
            <person name="Starkenburg S.R."/>
            <person name="Cattolico R.A."/>
        </authorList>
    </citation>
    <scope>NUCLEOTIDE SEQUENCE</scope>
    <source>
        <strain evidence="9">CCMP291</strain>
    </source>
</reference>
<feature type="domain" description="C2" evidence="7">
    <location>
        <begin position="208"/>
        <end position="328"/>
    </location>
</feature>
<keyword evidence="2" id="KW-0812">Transmembrane</keyword>
<name>A0A0M0J6J8_9EUKA</name>
<keyword evidence="9" id="KW-1185">Reference proteome</keyword>
<feature type="domain" description="C2" evidence="7">
    <location>
        <begin position="43"/>
        <end position="166"/>
    </location>
</feature>
<proteinExistence type="predicted"/>
<dbReference type="Gene3D" id="2.60.40.150">
    <property type="entry name" value="C2 domain"/>
    <property type="match status" value="5"/>
</dbReference>
<dbReference type="Proteomes" id="UP000037460">
    <property type="component" value="Unassembled WGS sequence"/>
</dbReference>
<keyword evidence="3" id="KW-0677">Repeat</keyword>
<sequence>MSMKPRADPNAKPAAPGTAPGAGAPPGADVNKPGAGATKPGARPNKGKTAEIKGPKPKAFRVLVHVIEAKDIKAPPGVIPDLIVTASVGNQTTKYSQVVRRSTSCKFDTWLEWKMMMTYDEMKKAKVVLTVLNANTDARSDVLGMYEVPLLQLRKQPMGEYFMTWLALYKDPDEYVTEMGGALRVTLVCQGGLQPLPTHSQGDVDEAEVNDAALVLMPPLVRWTHYSLFIAIYRIEGLPNMDSYGATDAFVSVRLPGESAMKTKVCANSLNPTYNELLRLPIMLPIFNDKLVISVSDYDQGGYDTLVADIVLSVNEILRRGEIKPYWVNLYGVQGIEGLQSIRERLWRSHNMRVPLETCYKGRLLLAMLAEEVPARLVPKIKSISQCVDPQHEPYVIRFDLHRASQVDPVSAPDNSQIRIELQVGGTTMESTPCIVENGLVVWDEMFEERRVELPSDLAQCPDIFINVYFTTIVAKTEQRLGYIRLDLEDVVGFNHAPVFETLTRDPLDPKIAAVPGFLEYRLDFGKESSLPRTPRERIMHPPTRRFELRGHIYQARNLPSMDEDGLANPFAVVTLHGFAGQTKVAEPTCNPQWYETVRVELELPIPTPTTANILVRLYDQDEGGDQLIGRCLVSLLGVDKAFPKAPQWRSIWLENESDVRGEVLCSFQLISMDELKKAGLVSILPPMREVEVEMSIVGVREMLPYNGQPIQAPHIEIDCGDRSTVSKVMRTAVSSKPSGPDANFLETLVIRTRLPEELLYCPQLNVRVFDNVRGATPVVAQCSFDLAPYCEWIKDAPYEHNDRPKVPAVQITDEMSEGSDEEPVEVDARHEQYLHTVYPNVSDANFGFEAEMRMDTPSIADLRAARQLARGRLRGHRVRTLPATPPVIPLGLRAVEQDEDSRVEKPLAAELEHLIIDPPFDQWTLYRTTGSGTTLLRREVGRVKARVRVLEAELKSVAPPKLDLPDLFEQSVYITRAYVTRGIKFAPKDTNGLSDPYLVVRNGTHKHNIIDDSKNVVRSTVNPNFYRCFELPTMVPGNPVLTIEVWDEDSSGAQLIGATVIDIENRLFSQEWLEMQPKPVERRYLWSPASNSPQGKLEMWLEILSPAQSLASKPKVLQPPAALECQLRVVVWSVKELVLEGKNQFIERDGSADVFVTAKVGGDLMMQETDVHYGARASAGSKQTTANFNWRFVFQVPLPVRQSRLQVQIWDERSTGANDALAECTLQLRQLYENVQAVRGQVHTIPRQHYKCTHPFYAGQQAKLDMEISMLTREVAEQSIAGIGRGQPNKNPYLPPPERGSIGAIASVAGGAMVGGVGMVRAVGAVVAPATRLGGRSSKQATGFDEPTGWQAGPPRSAEASEESAYPQIGAASAQIGAASAPVKRSWSLLGGGKRGGAPAAAPRTPRAAGAGADGGAGVGFGSAS</sequence>
<keyword evidence="5" id="KW-0472">Membrane</keyword>
<dbReference type="GO" id="GO:0007009">
    <property type="term" value="P:plasma membrane organization"/>
    <property type="evidence" value="ECO:0007669"/>
    <property type="project" value="TreeGrafter"/>
</dbReference>
<dbReference type="CDD" id="cd00030">
    <property type="entry name" value="C2"/>
    <property type="match status" value="1"/>
</dbReference>
<protein>
    <submittedName>
        <fullName evidence="8">C2 domain containing protein</fullName>
    </submittedName>
</protein>
<dbReference type="SMART" id="SM00239">
    <property type="entry name" value="C2"/>
    <property type="match status" value="6"/>
</dbReference>
<dbReference type="Pfam" id="PF00168">
    <property type="entry name" value="C2"/>
    <property type="match status" value="5"/>
</dbReference>
<evidence type="ECO:0000313" key="9">
    <source>
        <dbReference type="Proteomes" id="UP000037460"/>
    </source>
</evidence>
<dbReference type="PANTHER" id="PTHR12546">
    <property type="entry name" value="FER-1-LIKE"/>
    <property type="match status" value="1"/>
</dbReference>
<comment type="subcellular location">
    <subcellularLocation>
        <location evidence="1">Membrane</location>
        <topology evidence="1">Single-pass membrane protein</topology>
    </subcellularLocation>
</comment>
<evidence type="ECO:0000256" key="6">
    <source>
        <dbReference type="SAM" id="MobiDB-lite"/>
    </source>
</evidence>
<dbReference type="GO" id="GO:0016020">
    <property type="term" value="C:membrane"/>
    <property type="evidence" value="ECO:0007669"/>
    <property type="project" value="UniProtKB-SubCell"/>
</dbReference>
<dbReference type="OrthoDB" id="10260859at2759"/>
<evidence type="ECO:0000259" key="7">
    <source>
        <dbReference type="PROSITE" id="PS50004"/>
    </source>
</evidence>
<dbReference type="InterPro" id="IPR035892">
    <property type="entry name" value="C2_domain_sf"/>
</dbReference>
<dbReference type="InterPro" id="IPR037721">
    <property type="entry name" value="Ferlin"/>
</dbReference>
<dbReference type="EMBL" id="JWZX01003297">
    <property type="protein sequence ID" value="KOO22239.1"/>
    <property type="molecule type" value="Genomic_DNA"/>
</dbReference>
<feature type="compositionally biased region" description="Low complexity" evidence="6">
    <location>
        <begin position="10"/>
        <end position="28"/>
    </location>
</feature>
<evidence type="ECO:0000313" key="8">
    <source>
        <dbReference type="EMBL" id="KOO22239.1"/>
    </source>
</evidence>
<feature type="domain" description="C2" evidence="7">
    <location>
        <begin position="957"/>
        <end position="1077"/>
    </location>
</feature>
<feature type="compositionally biased region" description="Gly residues" evidence="6">
    <location>
        <begin position="1413"/>
        <end position="1426"/>
    </location>
</feature>
<organism evidence="8 9">
    <name type="scientific">Chrysochromulina tobinii</name>
    <dbReference type="NCBI Taxonomy" id="1460289"/>
    <lineage>
        <taxon>Eukaryota</taxon>
        <taxon>Haptista</taxon>
        <taxon>Haptophyta</taxon>
        <taxon>Prymnesiophyceae</taxon>
        <taxon>Prymnesiales</taxon>
        <taxon>Chrysochromulinaceae</taxon>
        <taxon>Chrysochromulina</taxon>
    </lineage>
</organism>
<dbReference type="InterPro" id="IPR037724">
    <property type="entry name" value="C2E_Ferlin"/>
</dbReference>
<feature type="region of interest" description="Disordered" evidence="6">
    <location>
        <begin position="1388"/>
        <end position="1426"/>
    </location>
</feature>
<keyword evidence="4" id="KW-1133">Transmembrane helix</keyword>
<dbReference type="CDD" id="cd04037">
    <property type="entry name" value="C2E_Ferlin"/>
    <property type="match status" value="1"/>
</dbReference>
<feature type="compositionally biased region" description="Low complexity" evidence="6">
    <location>
        <begin position="1398"/>
        <end position="1412"/>
    </location>
</feature>
<accession>A0A0M0J6J8</accession>
<evidence type="ECO:0000256" key="1">
    <source>
        <dbReference type="ARBA" id="ARBA00004167"/>
    </source>
</evidence>
<evidence type="ECO:0000256" key="3">
    <source>
        <dbReference type="ARBA" id="ARBA00022737"/>
    </source>
</evidence>
<gene>
    <name evidence="8" type="ORF">Ctob_006376</name>
</gene>
<evidence type="ECO:0000256" key="2">
    <source>
        <dbReference type="ARBA" id="ARBA00022692"/>
    </source>
</evidence>
<feature type="region of interest" description="Disordered" evidence="6">
    <location>
        <begin position="1"/>
        <end position="54"/>
    </location>
</feature>
<feature type="domain" description="C2" evidence="7">
    <location>
        <begin position="527"/>
        <end position="650"/>
    </location>
</feature>
<dbReference type="InterPro" id="IPR000008">
    <property type="entry name" value="C2_dom"/>
</dbReference>
<dbReference type="SUPFAM" id="SSF49562">
    <property type="entry name" value="C2 domain (Calcium/lipid-binding domain, CaLB)"/>
    <property type="match status" value="5"/>
</dbReference>
<feature type="region of interest" description="Disordered" evidence="6">
    <location>
        <begin position="1336"/>
        <end position="1366"/>
    </location>
</feature>